<dbReference type="InterPro" id="IPR036887">
    <property type="entry name" value="HTH_APSES_sf"/>
</dbReference>
<evidence type="ECO:0000256" key="1">
    <source>
        <dbReference type="SAM" id="MobiDB-lite"/>
    </source>
</evidence>
<dbReference type="SUPFAM" id="SSF54616">
    <property type="entry name" value="DNA-binding domain of Mlu1-box binding protein MBP1"/>
    <property type="match status" value="1"/>
</dbReference>
<feature type="domain" description="HTH APSES-type" evidence="2">
    <location>
        <begin position="103"/>
        <end position="221"/>
    </location>
</feature>
<organism evidence="3 4">
    <name type="scientific">Epicoccum nigrum</name>
    <name type="common">Soil fungus</name>
    <name type="synonym">Epicoccum purpurascens</name>
    <dbReference type="NCBI Taxonomy" id="105696"/>
    <lineage>
        <taxon>Eukaryota</taxon>
        <taxon>Fungi</taxon>
        <taxon>Dikarya</taxon>
        <taxon>Ascomycota</taxon>
        <taxon>Pezizomycotina</taxon>
        <taxon>Dothideomycetes</taxon>
        <taxon>Pleosporomycetidae</taxon>
        <taxon>Pleosporales</taxon>
        <taxon>Pleosporineae</taxon>
        <taxon>Didymellaceae</taxon>
        <taxon>Epicoccum</taxon>
    </lineage>
</organism>
<dbReference type="GO" id="GO:0003677">
    <property type="term" value="F:DNA binding"/>
    <property type="evidence" value="ECO:0007669"/>
    <property type="project" value="InterPro"/>
</dbReference>
<gene>
    <name evidence="3" type="ORF">B5807_01208</name>
</gene>
<dbReference type="GO" id="GO:0030907">
    <property type="term" value="C:MBF transcription complex"/>
    <property type="evidence" value="ECO:0007669"/>
    <property type="project" value="TreeGrafter"/>
</dbReference>
<evidence type="ECO:0000313" key="3">
    <source>
        <dbReference type="EMBL" id="OSS54453.1"/>
    </source>
</evidence>
<dbReference type="GO" id="GO:0033309">
    <property type="term" value="C:SBF transcription complex"/>
    <property type="evidence" value="ECO:0007669"/>
    <property type="project" value="TreeGrafter"/>
</dbReference>
<dbReference type="InterPro" id="IPR051642">
    <property type="entry name" value="SWI6-like"/>
</dbReference>
<dbReference type="PROSITE" id="PS51299">
    <property type="entry name" value="HTH_APSES"/>
    <property type="match status" value="1"/>
</dbReference>
<feature type="region of interest" description="Disordered" evidence="1">
    <location>
        <begin position="278"/>
        <end position="370"/>
    </location>
</feature>
<keyword evidence="4" id="KW-1185">Reference proteome</keyword>
<dbReference type="PANTHER" id="PTHR43828:SF5">
    <property type="entry name" value="TRANSCRIPTIONAL REPRESSOR XBP1"/>
    <property type="match status" value="1"/>
</dbReference>
<sequence>MDIRFLLNPSSADVESHNTTSSASATSDQNLTIHTVKTRRQKLAKDAPIYVKGTSTVGHVNYPPHEAGKNTYLEVQHRQLGVHPLGQISDLGVRHIPYVSDKKHFREKTGREAFEMFQYTFTVPGDEKKYLVVWDYNVGLVRMTPFFKSCKYSKTVPAKALNQNPGLKEISYSITGGALVCQGYWVPWQAARELAATFCWDIRWALTPVFGNTFPEMCIPPRHPSFGGFIISPATVQFCTDETVRFRNDKDSYQLSPPKTASPAISPMRPMFDTPLWKRDIPSSPTTNTDGGDNAAYSTEVSPRSLYTPKRFDSVGRYESPTSPNSPNLTWAPTPQSLGSPDPETWRTDRERAKRTHSKVACGDGDRMPETADFEKTRQIQDYSTDEVVAAHNLMSLSVVARNAAALPKAKRTRCGFGVQVAIP</sequence>
<feature type="compositionally biased region" description="Polar residues" evidence="1">
    <location>
        <begin position="283"/>
        <end position="302"/>
    </location>
</feature>
<name>A0A1Y2ME92_EPING</name>
<dbReference type="GO" id="GO:0000981">
    <property type="term" value="F:DNA-binding transcription factor activity, RNA polymerase II-specific"/>
    <property type="evidence" value="ECO:0007669"/>
    <property type="project" value="UniProtKB-ARBA"/>
</dbReference>
<dbReference type="STRING" id="105696.A0A1Y2ME92"/>
<feature type="region of interest" description="Disordered" evidence="1">
    <location>
        <begin position="1"/>
        <end position="28"/>
    </location>
</feature>
<accession>A0A1Y2ME92</accession>
<dbReference type="PANTHER" id="PTHR43828">
    <property type="entry name" value="ASPARAGINASE"/>
    <property type="match status" value="1"/>
</dbReference>
<dbReference type="AlphaFoldDB" id="A0A1Y2ME92"/>
<evidence type="ECO:0000259" key="2">
    <source>
        <dbReference type="PROSITE" id="PS51299"/>
    </source>
</evidence>
<protein>
    <recommendedName>
        <fullName evidence="2">HTH APSES-type domain-containing protein</fullName>
    </recommendedName>
</protein>
<dbReference type="Gene3D" id="3.10.260.10">
    <property type="entry name" value="Transcription regulator HTH, APSES-type DNA-binding domain"/>
    <property type="match status" value="1"/>
</dbReference>
<feature type="compositionally biased region" description="Polar residues" evidence="1">
    <location>
        <begin position="320"/>
        <end position="339"/>
    </location>
</feature>
<reference evidence="3 4" key="1">
    <citation type="journal article" date="2017" name="Genome Announc.">
        <title>Genome sequence of the saprophytic ascomycete Epicoccum nigrum ICMP 19927 strain isolated from New Zealand.</title>
        <authorList>
            <person name="Fokin M."/>
            <person name="Fleetwood D."/>
            <person name="Weir B.S."/>
            <person name="Villas-Boas S.G."/>
        </authorList>
    </citation>
    <scope>NUCLEOTIDE SEQUENCE [LARGE SCALE GENOMIC DNA]</scope>
    <source>
        <strain evidence="3 4">ICMP 19927</strain>
    </source>
</reference>
<dbReference type="Proteomes" id="UP000193240">
    <property type="component" value="Unassembled WGS sequence"/>
</dbReference>
<evidence type="ECO:0000313" key="4">
    <source>
        <dbReference type="Proteomes" id="UP000193240"/>
    </source>
</evidence>
<proteinExistence type="predicted"/>
<dbReference type="InParanoid" id="A0A1Y2ME92"/>
<dbReference type="InterPro" id="IPR003163">
    <property type="entry name" value="Tscrpt_reg_HTH_APSES-type"/>
</dbReference>
<dbReference type="EMBL" id="KZ107838">
    <property type="protein sequence ID" value="OSS54453.1"/>
    <property type="molecule type" value="Genomic_DNA"/>
</dbReference>